<feature type="compositionally biased region" description="Basic residues" evidence="2">
    <location>
        <begin position="7"/>
        <end position="27"/>
    </location>
</feature>
<evidence type="ECO:0000313" key="4">
    <source>
        <dbReference type="Proteomes" id="UP001309876"/>
    </source>
</evidence>
<keyword evidence="4" id="KW-1185">Reference proteome</keyword>
<reference evidence="3 4" key="1">
    <citation type="submission" date="2023-08" db="EMBL/GenBank/DDBJ databases">
        <title>Black Yeasts Isolated from many extreme environments.</title>
        <authorList>
            <person name="Coleine C."/>
            <person name="Stajich J.E."/>
            <person name="Selbmann L."/>
        </authorList>
    </citation>
    <scope>NUCLEOTIDE SEQUENCE [LARGE SCALE GENOMIC DNA]</scope>
    <source>
        <strain evidence="3 4">CCFEE 5910</strain>
    </source>
</reference>
<proteinExistence type="predicted"/>
<protein>
    <submittedName>
        <fullName evidence="3">Uncharacterized protein</fullName>
    </submittedName>
</protein>
<dbReference type="AlphaFoldDB" id="A0AAN7T696"/>
<dbReference type="Proteomes" id="UP001309876">
    <property type="component" value="Unassembled WGS sequence"/>
</dbReference>
<gene>
    <name evidence="3" type="ORF">LTR05_003193</name>
</gene>
<accession>A0AAN7T696</accession>
<keyword evidence="1" id="KW-0175">Coiled coil</keyword>
<feature type="region of interest" description="Disordered" evidence="2">
    <location>
        <begin position="1"/>
        <end position="71"/>
    </location>
</feature>
<organism evidence="3 4">
    <name type="scientific">Lithohypha guttulata</name>
    <dbReference type="NCBI Taxonomy" id="1690604"/>
    <lineage>
        <taxon>Eukaryota</taxon>
        <taxon>Fungi</taxon>
        <taxon>Dikarya</taxon>
        <taxon>Ascomycota</taxon>
        <taxon>Pezizomycotina</taxon>
        <taxon>Eurotiomycetes</taxon>
        <taxon>Chaetothyriomycetidae</taxon>
        <taxon>Chaetothyriales</taxon>
        <taxon>Trichomeriaceae</taxon>
        <taxon>Lithohypha</taxon>
    </lineage>
</organism>
<dbReference type="EMBL" id="JAVRRJ010000002">
    <property type="protein sequence ID" value="KAK5088969.1"/>
    <property type="molecule type" value="Genomic_DNA"/>
</dbReference>
<evidence type="ECO:0000256" key="1">
    <source>
        <dbReference type="SAM" id="Coils"/>
    </source>
</evidence>
<evidence type="ECO:0000313" key="3">
    <source>
        <dbReference type="EMBL" id="KAK5088969.1"/>
    </source>
</evidence>
<evidence type="ECO:0000256" key="2">
    <source>
        <dbReference type="SAM" id="MobiDB-lite"/>
    </source>
</evidence>
<feature type="coiled-coil region" evidence="1">
    <location>
        <begin position="255"/>
        <end position="282"/>
    </location>
</feature>
<sequence length="339" mass="39095">MSDTDGKRHRSFKSGLRKMTGFRRKRLSGLSTSSVISIQGHMAGTTKDEAHLASSGRPASIRSGDGRSVPQALPHKQIYDSIPLVDEQALQRSLDCEEIALIRTQQLEEKRRFLEYQTNLIKDLLAERDRRKAEAQREHQRRLAEQEERIEKAVEALEARQLEDELKQQKDHEAEKRAIQTRLKHMEAYCQTPSPPQSPTNPAFELRASVDSMRSLPERHVTQQHYENLAQAYHIRDNMDGLHASKINVLRGKQKKTLQNFIMKKERELEQMERAHKAELDSIDVEYASQEAEIRQEFLLKRTKLEARWKLQALVEKTKAERSTGLKHEGLPDVIAAEA</sequence>
<comment type="caution">
    <text evidence="3">The sequence shown here is derived from an EMBL/GenBank/DDBJ whole genome shotgun (WGS) entry which is preliminary data.</text>
</comment>
<name>A0AAN7T696_9EURO</name>
<feature type="coiled-coil region" evidence="1">
    <location>
        <begin position="130"/>
        <end position="182"/>
    </location>
</feature>